<keyword evidence="4" id="KW-1185">Reference proteome</keyword>
<evidence type="ECO:0000313" key="3">
    <source>
        <dbReference type="EMBL" id="KAK9836962.1"/>
    </source>
</evidence>
<name>A0AAW1RTP0_9CHLO</name>
<sequence>MSSFTSLLPIGAVKAENIAADLVEASELLPGGLCVLGAWSYVPAEDNPQPAAERLRHLVYKQLAALDAAQRAAPLFAATVSSAVVTFFQLTASAAEPTEVLPLAAGGPAKGDDASTAAEWLAAACVLFRCQLPLQLQVYSEEAEGPLCASTLDSAYAALQAEVGRPDLALLVSLPDGGPGSLVTGRSNGGSACQTCGNMAGASAGTAAQPLDVALYITPPDHEREAALGKASGGGSSACTDAPSVSYQPVSGGPVCLTTAPLLLDPLPSSETEADVRALEVLMQPERALLHRRLRLPLDRPQLRAAQALCFNPHPITSPSSGAGRLSDVHVGLPPPGVPGGVEHVVAGSYDYYHYCQDRFDDDKWGCAYRSLQTLCSWFHRQHYASMPVPSHAQIQRTLVDLGDKPCSFVGSKQWIGAIELGYVLDELLGVTCKVITVASGDDMPAKARELAHHFDTQGTPVMIGGGVLAYTLLGVCLNAATGECAFLILDPHYTGADSLDRVRSGGWVAWKRADGRAAGAGGELFVRGAFYNLLCPQRPVCI</sequence>
<proteinExistence type="predicted"/>
<dbReference type="Proteomes" id="UP001445335">
    <property type="component" value="Unassembled WGS sequence"/>
</dbReference>
<dbReference type="PANTHER" id="PTHR48153">
    <property type="entry name" value="UFM1-SPECIFIC PROTEASE 2"/>
    <property type="match status" value="1"/>
</dbReference>
<dbReference type="GO" id="GO:0071567">
    <property type="term" value="F:deUFMylase activity"/>
    <property type="evidence" value="ECO:0007669"/>
    <property type="project" value="TreeGrafter"/>
</dbReference>
<feature type="domain" description="UFSP1/2/DUB catalytic" evidence="2">
    <location>
        <begin position="343"/>
        <end position="517"/>
    </location>
</feature>
<gene>
    <name evidence="3" type="ORF">WJX81_003013</name>
</gene>
<reference evidence="3 4" key="1">
    <citation type="journal article" date="2024" name="Nat. Commun.">
        <title>Phylogenomics reveals the evolutionary origins of lichenization in chlorophyte algae.</title>
        <authorList>
            <person name="Puginier C."/>
            <person name="Libourel C."/>
            <person name="Otte J."/>
            <person name="Skaloud P."/>
            <person name="Haon M."/>
            <person name="Grisel S."/>
            <person name="Petersen M."/>
            <person name="Berrin J.G."/>
            <person name="Delaux P.M."/>
            <person name="Dal Grande F."/>
            <person name="Keller J."/>
        </authorList>
    </citation>
    <scope>NUCLEOTIDE SEQUENCE [LARGE SCALE GENOMIC DNA]</scope>
    <source>
        <strain evidence="3 4">SAG 245.80</strain>
    </source>
</reference>
<evidence type="ECO:0000256" key="1">
    <source>
        <dbReference type="ARBA" id="ARBA00022801"/>
    </source>
</evidence>
<dbReference type="Pfam" id="PF07910">
    <property type="entry name" value="Peptidase_C78"/>
    <property type="match status" value="1"/>
</dbReference>
<protein>
    <recommendedName>
        <fullName evidence="2">UFSP1/2/DUB catalytic domain-containing protein</fullName>
    </recommendedName>
</protein>
<dbReference type="EMBL" id="JALJOU010000024">
    <property type="protein sequence ID" value="KAK9836962.1"/>
    <property type="molecule type" value="Genomic_DNA"/>
</dbReference>
<dbReference type="AlphaFoldDB" id="A0AAW1RTP0"/>
<accession>A0AAW1RTP0</accession>
<organism evidence="3 4">
    <name type="scientific">Elliptochloris bilobata</name>
    <dbReference type="NCBI Taxonomy" id="381761"/>
    <lineage>
        <taxon>Eukaryota</taxon>
        <taxon>Viridiplantae</taxon>
        <taxon>Chlorophyta</taxon>
        <taxon>core chlorophytes</taxon>
        <taxon>Trebouxiophyceae</taxon>
        <taxon>Trebouxiophyceae incertae sedis</taxon>
        <taxon>Elliptochloris clade</taxon>
        <taxon>Elliptochloris</taxon>
    </lineage>
</organism>
<dbReference type="Gene3D" id="3.90.70.130">
    <property type="match status" value="1"/>
</dbReference>
<dbReference type="PANTHER" id="PTHR48153:SF2">
    <property type="entry name" value="UFM1-SPECIFIC PROTEASE 2"/>
    <property type="match status" value="1"/>
</dbReference>
<keyword evidence="1" id="KW-0378">Hydrolase</keyword>
<evidence type="ECO:0000313" key="4">
    <source>
        <dbReference type="Proteomes" id="UP001445335"/>
    </source>
</evidence>
<evidence type="ECO:0000259" key="2">
    <source>
        <dbReference type="Pfam" id="PF07910"/>
    </source>
</evidence>
<comment type="caution">
    <text evidence="3">The sequence shown here is derived from an EMBL/GenBank/DDBJ whole genome shotgun (WGS) entry which is preliminary data.</text>
</comment>
<dbReference type="InterPro" id="IPR012462">
    <property type="entry name" value="UFSP1/2_DUB_cat"/>
</dbReference>